<feature type="coiled-coil region" evidence="2">
    <location>
        <begin position="99"/>
        <end position="126"/>
    </location>
</feature>
<keyword evidence="1" id="KW-0238">DNA-binding</keyword>
<dbReference type="SUPFAM" id="SSF47413">
    <property type="entry name" value="lambda repressor-like DNA-binding domains"/>
    <property type="match status" value="1"/>
</dbReference>
<protein>
    <recommendedName>
        <fullName evidence="3">HTH cro/C1-type domain-containing protein</fullName>
    </recommendedName>
</protein>
<proteinExistence type="predicted"/>
<keyword evidence="5" id="KW-1185">Reference proteome</keyword>
<keyword evidence="2" id="KW-0175">Coiled coil</keyword>
<reference evidence="4 5" key="1">
    <citation type="submission" date="2013-07" db="EMBL/GenBank/DDBJ databases">
        <title>Thioclava pacifica DSM 10166 Genome Sequencing.</title>
        <authorList>
            <person name="Lai Q."/>
            <person name="Shao Z."/>
        </authorList>
    </citation>
    <scope>NUCLEOTIDE SEQUENCE [LARGE SCALE GENOMIC DNA]</scope>
    <source>
        <strain evidence="4 5">DSM 10166</strain>
    </source>
</reference>
<dbReference type="Gene3D" id="1.10.260.40">
    <property type="entry name" value="lambda repressor-like DNA-binding domains"/>
    <property type="match status" value="1"/>
</dbReference>
<dbReference type="CDD" id="cd00093">
    <property type="entry name" value="HTH_XRE"/>
    <property type="match status" value="1"/>
</dbReference>
<dbReference type="STRING" id="1353537.TP2_12535"/>
<dbReference type="Proteomes" id="UP000027432">
    <property type="component" value="Unassembled WGS sequence"/>
</dbReference>
<dbReference type="AlphaFoldDB" id="A0A074J5P7"/>
<feature type="domain" description="HTH cro/C1-type" evidence="3">
    <location>
        <begin position="17"/>
        <end position="71"/>
    </location>
</feature>
<dbReference type="PANTHER" id="PTHR46558:SF13">
    <property type="entry name" value="HTH-TYPE TRANSCRIPTIONAL REGULATOR IMMR"/>
    <property type="match status" value="1"/>
</dbReference>
<dbReference type="SMART" id="SM00530">
    <property type="entry name" value="HTH_XRE"/>
    <property type="match status" value="1"/>
</dbReference>
<evidence type="ECO:0000313" key="5">
    <source>
        <dbReference type="Proteomes" id="UP000027432"/>
    </source>
</evidence>
<dbReference type="InterPro" id="IPR010982">
    <property type="entry name" value="Lambda_DNA-bd_dom_sf"/>
</dbReference>
<dbReference type="RefSeq" id="WP_038079298.1">
    <property type="nucleotide sequence ID" value="NZ_AUND01000039.1"/>
</dbReference>
<organism evidence="4 5">
    <name type="scientific">Thioclava pacifica DSM 10166</name>
    <dbReference type="NCBI Taxonomy" id="1353537"/>
    <lineage>
        <taxon>Bacteria</taxon>
        <taxon>Pseudomonadati</taxon>
        <taxon>Pseudomonadota</taxon>
        <taxon>Alphaproteobacteria</taxon>
        <taxon>Rhodobacterales</taxon>
        <taxon>Paracoccaceae</taxon>
        <taxon>Thioclava</taxon>
    </lineage>
</organism>
<accession>A0A074J5P7</accession>
<evidence type="ECO:0000313" key="4">
    <source>
        <dbReference type="EMBL" id="KEO51215.1"/>
    </source>
</evidence>
<dbReference type="PROSITE" id="PS50943">
    <property type="entry name" value="HTH_CROC1"/>
    <property type="match status" value="1"/>
</dbReference>
<dbReference type="OrthoDB" id="5659783at2"/>
<dbReference type="GO" id="GO:0003677">
    <property type="term" value="F:DNA binding"/>
    <property type="evidence" value="ECO:0007669"/>
    <property type="project" value="UniProtKB-KW"/>
</dbReference>
<evidence type="ECO:0000256" key="1">
    <source>
        <dbReference type="ARBA" id="ARBA00023125"/>
    </source>
</evidence>
<dbReference type="Pfam" id="PF01381">
    <property type="entry name" value="HTH_3"/>
    <property type="match status" value="1"/>
</dbReference>
<comment type="caution">
    <text evidence="4">The sequence shown here is derived from an EMBL/GenBank/DDBJ whole genome shotgun (WGS) entry which is preliminary data.</text>
</comment>
<evidence type="ECO:0000256" key="2">
    <source>
        <dbReference type="SAM" id="Coils"/>
    </source>
</evidence>
<name>A0A074J5P7_9RHOB</name>
<sequence>MAEDWYGEASATFGDRLAGAREAAGLSQEELAKRLGVRLETLVAWEDDVAEPRANRLQMLSGMLNVTLMWLLTGEGEGLDGPPDQVAEAQQERALVREIREVRAGLEELDARLGRLEKRLMAGEDA</sequence>
<dbReference type="PANTHER" id="PTHR46558">
    <property type="entry name" value="TRACRIPTIONAL REGULATORY PROTEIN-RELATED-RELATED"/>
    <property type="match status" value="1"/>
</dbReference>
<evidence type="ECO:0000259" key="3">
    <source>
        <dbReference type="PROSITE" id="PS50943"/>
    </source>
</evidence>
<gene>
    <name evidence="4" type="ORF">TP2_12535</name>
</gene>
<dbReference type="EMBL" id="AUND01000039">
    <property type="protein sequence ID" value="KEO51215.1"/>
    <property type="molecule type" value="Genomic_DNA"/>
</dbReference>
<dbReference type="eggNOG" id="COG1813">
    <property type="taxonomic scope" value="Bacteria"/>
</dbReference>
<dbReference type="InterPro" id="IPR001387">
    <property type="entry name" value="Cro/C1-type_HTH"/>
</dbReference>